<gene>
    <name evidence="1" type="ORF">GCM10023116_33900</name>
</gene>
<dbReference type="EMBL" id="BAABFL010000437">
    <property type="protein sequence ID" value="GAA4651107.1"/>
    <property type="molecule type" value="Genomic_DNA"/>
</dbReference>
<proteinExistence type="predicted"/>
<keyword evidence="2" id="KW-1185">Reference proteome</keyword>
<accession>A0ABP8V824</accession>
<evidence type="ECO:0000313" key="2">
    <source>
        <dbReference type="Proteomes" id="UP001500604"/>
    </source>
</evidence>
<dbReference type="Proteomes" id="UP001500604">
    <property type="component" value="Unassembled WGS sequence"/>
</dbReference>
<reference evidence="2" key="1">
    <citation type="journal article" date="2019" name="Int. J. Syst. Evol. Microbiol.">
        <title>The Global Catalogue of Microorganisms (GCM) 10K type strain sequencing project: providing services to taxonomists for standard genome sequencing and annotation.</title>
        <authorList>
            <consortium name="The Broad Institute Genomics Platform"/>
            <consortium name="The Broad Institute Genome Sequencing Center for Infectious Disease"/>
            <person name="Wu L."/>
            <person name="Ma J."/>
        </authorList>
    </citation>
    <scope>NUCLEOTIDE SEQUENCE [LARGE SCALE GENOMIC DNA]</scope>
    <source>
        <strain evidence="2">JCM 17805</strain>
    </source>
</reference>
<organism evidence="1 2">
    <name type="scientific">Kistimonas scapharcae</name>
    <dbReference type="NCBI Taxonomy" id="1036133"/>
    <lineage>
        <taxon>Bacteria</taxon>
        <taxon>Pseudomonadati</taxon>
        <taxon>Pseudomonadota</taxon>
        <taxon>Gammaproteobacteria</taxon>
        <taxon>Oceanospirillales</taxon>
        <taxon>Endozoicomonadaceae</taxon>
        <taxon>Kistimonas</taxon>
    </lineage>
</organism>
<evidence type="ECO:0000313" key="1">
    <source>
        <dbReference type="EMBL" id="GAA4651107.1"/>
    </source>
</evidence>
<comment type="caution">
    <text evidence="1">The sequence shown here is derived from an EMBL/GenBank/DDBJ whole genome shotgun (WGS) entry which is preliminary data.</text>
</comment>
<sequence length="68" mass="7563">MEFIGGDVRNWSREEGILISLAYATTSVVVEEIVGAEQAQALSKSWGKSVLNQNIYQELLSQIRRHAA</sequence>
<name>A0ABP8V824_9GAMM</name>
<protein>
    <submittedName>
        <fullName evidence="1">Uncharacterized protein</fullName>
    </submittedName>
</protein>